<feature type="domain" description="Rab-GAP TBC" evidence="4">
    <location>
        <begin position="481"/>
        <end position="666"/>
    </location>
</feature>
<dbReference type="Gene3D" id="1.10.472.80">
    <property type="entry name" value="Ypt/Rab-GAP domain of gyp1p, domain 3"/>
    <property type="match status" value="1"/>
</dbReference>
<dbReference type="GO" id="GO:0004672">
    <property type="term" value="F:protein kinase activity"/>
    <property type="evidence" value="ECO:0007669"/>
    <property type="project" value="InterPro"/>
</dbReference>
<proteinExistence type="predicted"/>
<feature type="compositionally biased region" description="Basic and acidic residues" evidence="2">
    <location>
        <begin position="726"/>
        <end position="740"/>
    </location>
</feature>
<feature type="region of interest" description="Disordered" evidence="2">
    <location>
        <begin position="726"/>
        <end position="772"/>
    </location>
</feature>
<sequence>MEVSEKDIGDYGELSLLSFVASMHPSESCGSNGLPLTPNSIAILGNAQFLKTFKHKNLCLFLDCLRGKHERVVFVSEHFKCSPSFDDQNWSSSTRSILEGLLYLNDRGIIHGNIRLENVLANSKGVVKLAHYGLNHATDYGLLVAFPIGDPRLTPPEFFATGPHEQTSFDSSLSHPNEEDYINSIPPRVYPIFSDNIDIWSLGMLLLTIRLKKPLWGSSNISQIIRKVMSFLTFEGSVLERIARENDAMDVLDEMPFDLRTFIKTCLEPNPRKRPCARELLESGFFNVDVKKWSEMSVFPTMRLRCKDYILPSENGFDQGKKVKETEEDKEETGLDVLLLKEVYYLWKLAGGDIMSELRKNGLMVTIPPVLSLPKIVLGEGHMEGAPKERCSLFDHTFIVLSLKQLSLCLSELCPEEFHVLLMDIESRKATTTDCLNTQNLPLIIKEKDVRYQFSRIILFRRLLQGYPYTNSLLQQEAHIDILPLYRSEIWAALLGIDYDVLSRYNDIDKESWTATDRQIEVDIPRCHQYNNLLASTEGHRKFKRVLKAWVVTNPHYVYWQGLDSLCAPFLYLNFNNEALAFACLTAFIPKYLHGMFLKDNAAVIQEYLAKFSHVQAFHDSTLCNHLRGIGFIPDLYAIPWILTMFAHVFPLHNIFHLWDKLLLWNSSFPLCVAFAILLQLRQRLLLAEFNDCILLFSDLPAIDIEKCVKDSIRVFENTPKSLTYRKYDSPPKSSSKEFQRSNSVRSGGILSHSSSRSSMSNNGSKDDSLDENEDYMKLTTLTLEEIKSESVPRLSGEDLLVLLDSTKEMIFIDVRPFDEYRLGALPNAISIPFESSLDENNQLIPNKESDKLRKNQNYFIAIIYGSRKHMKDVVNFADKLLSLNFDRLCVLHNGVEVLKSHHLLIVPNT</sequence>
<evidence type="ECO:0000259" key="5">
    <source>
        <dbReference type="PROSITE" id="PS50206"/>
    </source>
</evidence>
<dbReference type="SUPFAM" id="SSF56112">
    <property type="entry name" value="Protein kinase-like (PK-like)"/>
    <property type="match status" value="1"/>
</dbReference>
<protein>
    <submittedName>
        <fullName evidence="6">TBC domaincontaining protein kinaselike proteinlike [Oreochromis niloticus]</fullName>
    </submittedName>
</protein>
<dbReference type="InterPro" id="IPR036873">
    <property type="entry name" value="Rhodanese-like_dom_sf"/>
</dbReference>
<dbReference type="AlphaFoldDB" id="A0A0K2T1I9"/>
<accession>A0A0K2T1I9</accession>
<keyword evidence="1" id="KW-0343">GTPase activation</keyword>
<dbReference type="GO" id="GO:0005524">
    <property type="term" value="F:ATP binding"/>
    <property type="evidence" value="ECO:0007669"/>
    <property type="project" value="InterPro"/>
</dbReference>
<dbReference type="SUPFAM" id="SSF52821">
    <property type="entry name" value="Rhodanese/Cell cycle control phosphatase"/>
    <property type="match status" value="1"/>
</dbReference>
<dbReference type="InterPro" id="IPR000719">
    <property type="entry name" value="Prot_kinase_dom"/>
</dbReference>
<dbReference type="SMART" id="SM00450">
    <property type="entry name" value="RHOD"/>
    <property type="match status" value="1"/>
</dbReference>
<keyword evidence="6" id="KW-0808">Transferase</keyword>
<dbReference type="SMART" id="SM00164">
    <property type="entry name" value="TBC"/>
    <property type="match status" value="1"/>
</dbReference>
<feature type="domain" description="Rhodanese" evidence="5">
    <location>
        <begin position="806"/>
        <end position="908"/>
    </location>
</feature>
<dbReference type="GO" id="GO:0005096">
    <property type="term" value="F:GTPase activator activity"/>
    <property type="evidence" value="ECO:0007669"/>
    <property type="project" value="UniProtKB-KW"/>
</dbReference>
<dbReference type="InterPro" id="IPR035969">
    <property type="entry name" value="Rab-GAP_TBC_sf"/>
</dbReference>
<dbReference type="OrthoDB" id="1668230at2759"/>
<evidence type="ECO:0000259" key="4">
    <source>
        <dbReference type="PROSITE" id="PS50086"/>
    </source>
</evidence>
<dbReference type="Pfam" id="PF00069">
    <property type="entry name" value="Pkinase"/>
    <property type="match status" value="2"/>
</dbReference>
<dbReference type="InterPro" id="IPR000195">
    <property type="entry name" value="Rab-GAP-TBC_dom"/>
</dbReference>
<feature type="compositionally biased region" description="Low complexity" evidence="2">
    <location>
        <begin position="744"/>
        <end position="764"/>
    </location>
</feature>
<feature type="domain" description="Protein kinase" evidence="3">
    <location>
        <begin position="1"/>
        <end position="286"/>
    </location>
</feature>
<dbReference type="PROSITE" id="PS50011">
    <property type="entry name" value="PROTEIN_KINASE_DOM"/>
    <property type="match status" value="1"/>
</dbReference>
<dbReference type="Gene3D" id="1.10.510.10">
    <property type="entry name" value="Transferase(Phosphotransferase) domain 1"/>
    <property type="match status" value="1"/>
</dbReference>
<evidence type="ECO:0000313" key="6">
    <source>
        <dbReference type="EMBL" id="CDW19858.1"/>
    </source>
</evidence>
<dbReference type="EMBL" id="HACA01002497">
    <property type="protein sequence ID" value="CDW19858.1"/>
    <property type="molecule type" value="Transcribed_RNA"/>
</dbReference>
<reference evidence="6" key="1">
    <citation type="submission" date="2014-05" db="EMBL/GenBank/DDBJ databases">
        <authorList>
            <person name="Chronopoulou M."/>
        </authorList>
    </citation>
    <scope>NUCLEOTIDE SEQUENCE</scope>
    <source>
        <tissue evidence="6">Whole organism</tissue>
    </source>
</reference>
<dbReference type="PANTHER" id="PTHR22957:SF168">
    <property type="entry name" value="TBC DOMAIN-CONTAINING PROTEIN KINASE-LIKE PROTEIN"/>
    <property type="match status" value="1"/>
</dbReference>
<dbReference type="PANTHER" id="PTHR22957">
    <property type="entry name" value="TBC1 DOMAIN FAMILY MEMBER GTPASE-ACTIVATING PROTEIN"/>
    <property type="match status" value="1"/>
</dbReference>
<evidence type="ECO:0000256" key="1">
    <source>
        <dbReference type="ARBA" id="ARBA00022468"/>
    </source>
</evidence>
<name>A0A0K2T1I9_LEPSM</name>
<dbReference type="Gene3D" id="1.10.8.270">
    <property type="entry name" value="putative rabgap domain of human tbc1 domain family member 14 like domains"/>
    <property type="match status" value="1"/>
</dbReference>
<organism evidence="6">
    <name type="scientific">Lepeophtheirus salmonis</name>
    <name type="common">Salmon louse</name>
    <name type="synonym">Caligus salmonis</name>
    <dbReference type="NCBI Taxonomy" id="72036"/>
    <lineage>
        <taxon>Eukaryota</taxon>
        <taxon>Metazoa</taxon>
        <taxon>Ecdysozoa</taxon>
        <taxon>Arthropoda</taxon>
        <taxon>Crustacea</taxon>
        <taxon>Multicrustacea</taxon>
        <taxon>Hexanauplia</taxon>
        <taxon>Copepoda</taxon>
        <taxon>Siphonostomatoida</taxon>
        <taxon>Caligidae</taxon>
        <taxon>Lepeophtheirus</taxon>
    </lineage>
</organism>
<dbReference type="Pfam" id="PF00581">
    <property type="entry name" value="Rhodanese"/>
    <property type="match status" value="1"/>
</dbReference>
<dbReference type="PROSITE" id="PS50206">
    <property type="entry name" value="RHODANESE_3"/>
    <property type="match status" value="1"/>
</dbReference>
<dbReference type="FunFam" id="1.10.8.270:FF:000044">
    <property type="entry name" value="TBC Kinase homolog"/>
    <property type="match status" value="1"/>
</dbReference>
<dbReference type="InterPro" id="IPR001763">
    <property type="entry name" value="Rhodanese-like_dom"/>
</dbReference>
<keyword evidence="6" id="KW-0418">Kinase</keyword>
<dbReference type="Pfam" id="PF00566">
    <property type="entry name" value="RabGAP-TBC"/>
    <property type="match status" value="1"/>
</dbReference>
<dbReference type="SUPFAM" id="SSF47923">
    <property type="entry name" value="Ypt/Rab-GAP domain of gyp1p"/>
    <property type="match status" value="2"/>
</dbReference>
<evidence type="ECO:0000256" key="2">
    <source>
        <dbReference type="SAM" id="MobiDB-lite"/>
    </source>
</evidence>
<dbReference type="FunFam" id="1.10.472.80:FF:000015">
    <property type="entry name" value="TBC domain-containing protein kinase-like protein"/>
    <property type="match status" value="1"/>
</dbReference>
<dbReference type="PROSITE" id="PS50086">
    <property type="entry name" value="TBC_RABGAP"/>
    <property type="match status" value="1"/>
</dbReference>
<dbReference type="Gene3D" id="3.40.250.10">
    <property type="entry name" value="Rhodanese-like domain"/>
    <property type="match status" value="1"/>
</dbReference>
<evidence type="ECO:0000259" key="3">
    <source>
        <dbReference type="PROSITE" id="PS50011"/>
    </source>
</evidence>
<dbReference type="SMART" id="SM00220">
    <property type="entry name" value="S_TKc"/>
    <property type="match status" value="1"/>
</dbReference>
<dbReference type="InterPro" id="IPR011009">
    <property type="entry name" value="Kinase-like_dom_sf"/>
</dbReference>